<protein>
    <submittedName>
        <fullName evidence="1">Uncharacterized protein</fullName>
    </submittedName>
</protein>
<evidence type="ECO:0000313" key="1">
    <source>
        <dbReference type="EMBL" id="WDE98597.1"/>
    </source>
</evidence>
<reference evidence="1 2" key="1">
    <citation type="submission" date="2023-02" db="EMBL/GenBank/DDBJ databases">
        <title>Genome sequence of Lentisphaera profundi SAORIC-696.</title>
        <authorList>
            <person name="Kim e."/>
            <person name="Cho J.-C."/>
            <person name="Choi A."/>
            <person name="Kang I."/>
        </authorList>
    </citation>
    <scope>NUCLEOTIDE SEQUENCE [LARGE SCALE GENOMIC DNA]</scope>
    <source>
        <strain evidence="1 2">SAORIC-696</strain>
    </source>
</reference>
<dbReference type="RefSeq" id="WP_274153468.1">
    <property type="nucleotide sequence ID" value="NZ_CP117812.1"/>
</dbReference>
<organism evidence="1 2">
    <name type="scientific">Lentisphaera profundi</name>
    <dbReference type="NCBI Taxonomy" id="1658616"/>
    <lineage>
        <taxon>Bacteria</taxon>
        <taxon>Pseudomonadati</taxon>
        <taxon>Lentisphaerota</taxon>
        <taxon>Lentisphaeria</taxon>
        <taxon>Lentisphaerales</taxon>
        <taxon>Lentisphaeraceae</taxon>
        <taxon>Lentisphaera</taxon>
    </lineage>
</organism>
<keyword evidence="2" id="KW-1185">Reference proteome</keyword>
<gene>
    <name evidence="1" type="ORF">PQO03_12190</name>
</gene>
<accession>A0ABY7VWX7</accession>
<dbReference type="Proteomes" id="UP001214250">
    <property type="component" value="Chromosome 2"/>
</dbReference>
<sequence>MKFLLLLLLSNSIFSNESVFRCNLDNHPRVLVFQSNDRACAYDTNTGQFWKAWKAPTNKIINFTGAVYDGRHGPQPNTIGVKLLENSQGLHWRVKQKRARYYSYSPIRKTITLRIYRQDKTYIAIIEQPIFTADTIYRSVTIEGLKNNEILTLGDQEFTENSTYKLEDK</sequence>
<dbReference type="EMBL" id="CP117812">
    <property type="protein sequence ID" value="WDE98597.1"/>
    <property type="molecule type" value="Genomic_DNA"/>
</dbReference>
<evidence type="ECO:0000313" key="2">
    <source>
        <dbReference type="Proteomes" id="UP001214250"/>
    </source>
</evidence>
<name>A0ABY7VWX7_9BACT</name>
<proteinExistence type="predicted"/>